<proteinExistence type="predicted"/>
<dbReference type="PANTHER" id="PTHR43080:SF2">
    <property type="entry name" value="CBS DOMAIN-CONTAINING PROTEIN"/>
    <property type="match status" value="1"/>
</dbReference>
<organism evidence="4 5">
    <name type="scientific">Dethiosulfatarculus sandiegensis</name>
    <dbReference type="NCBI Taxonomy" id="1429043"/>
    <lineage>
        <taxon>Bacteria</taxon>
        <taxon>Pseudomonadati</taxon>
        <taxon>Thermodesulfobacteriota</taxon>
        <taxon>Desulfarculia</taxon>
        <taxon>Desulfarculales</taxon>
        <taxon>Desulfarculaceae</taxon>
        <taxon>Dethiosulfatarculus</taxon>
    </lineage>
</organism>
<dbReference type="Proteomes" id="UP000032233">
    <property type="component" value="Unassembled WGS sequence"/>
</dbReference>
<protein>
    <submittedName>
        <fullName evidence="4">Membrane protein</fullName>
    </submittedName>
</protein>
<keyword evidence="5" id="KW-1185">Reference proteome</keyword>
<evidence type="ECO:0000256" key="2">
    <source>
        <dbReference type="PROSITE-ProRule" id="PRU00703"/>
    </source>
</evidence>
<dbReference type="InterPro" id="IPR000644">
    <property type="entry name" value="CBS_dom"/>
</dbReference>
<dbReference type="InterPro" id="IPR046342">
    <property type="entry name" value="CBS_dom_sf"/>
</dbReference>
<comment type="caution">
    <text evidence="4">The sequence shown here is derived from an EMBL/GenBank/DDBJ whole genome shotgun (WGS) entry which is preliminary data.</text>
</comment>
<dbReference type="SUPFAM" id="SSF54631">
    <property type="entry name" value="CBS-domain pair"/>
    <property type="match status" value="1"/>
</dbReference>
<dbReference type="InterPro" id="IPR045865">
    <property type="entry name" value="ACT-like_dom_sf"/>
</dbReference>
<dbReference type="RefSeq" id="WP_044347846.1">
    <property type="nucleotide sequence ID" value="NZ_AZAC01000010.1"/>
</dbReference>
<evidence type="ECO:0000259" key="3">
    <source>
        <dbReference type="PROSITE" id="PS51371"/>
    </source>
</evidence>
<name>A0A0D2JYH9_9BACT</name>
<dbReference type="SMART" id="SM00116">
    <property type="entry name" value="CBS"/>
    <property type="match status" value="2"/>
</dbReference>
<feature type="domain" description="CBS" evidence="3">
    <location>
        <begin position="7"/>
        <end position="66"/>
    </location>
</feature>
<evidence type="ECO:0000256" key="1">
    <source>
        <dbReference type="ARBA" id="ARBA00023122"/>
    </source>
</evidence>
<dbReference type="PATRIC" id="fig|1429043.3.peg.1777"/>
<sequence length="222" mass="24719">MLVKDWMTTDPITVKPDTSVMKSSQIMKENNVRRLPVINDDDEVIGIVSDRDLKEASPSKATTLDVHELYYLLSELKVKDIMTRKVISIAPSDTVEKAAVIMLEHKVTGLPVVEDGKLVGILSQGDVFRVLTTITGVYRGGVLFAFVLEDRPGSIKEVADVIRQHGGRMVSIVTSYEMCEEGTRHVSIRVADLPESKMETLIQALERDFTVLHIIKDELGNL</sequence>
<dbReference type="InterPro" id="IPR051257">
    <property type="entry name" value="Diverse_CBS-Domain"/>
</dbReference>
<dbReference type="Pfam" id="PF00571">
    <property type="entry name" value="CBS"/>
    <property type="match status" value="2"/>
</dbReference>
<dbReference type="PANTHER" id="PTHR43080">
    <property type="entry name" value="CBS DOMAIN-CONTAINING PROTEIN CBSX3, MITOCHONDRIAL"/>
    <property type="match status" value="1"/>
</dbReference>
<gene>
    <name evidence="4" type="ORF">X474_08405</name>
</gene>
<evidence type="ECO:0000313" key="4">
    <source>
        <dbReference type="EMBL" id="KIX14590.1"/>
    </source>
</evidence>
<dbReference type="EMBL" id="AZAC01000010">
    <property type="protein sequence ID" value="KIX14590.1"/>
    <property type="molecule type" value="Genomic_DNA"/>
</dbReference>
<feature type="domain" description="CBS" evidence="3">
    <location>
        <begin position="82"/>
        <end position="137"/>
    </location>
</feature>
<dbReference type="OrthoDB" id="9802114at2"/>
<dbReference type="SUPFAM" id="SSF55021">
    <property type="entry name" value="ACT-like"/>
    <property type="match status" value="1"/>
</dbReference>
<evidence type="ECO:0000313" key="5">
    <source>
        <dbReference type="Proteomes" id="UP000032233"/>
    </source>
</evidence>
<accession>A0A0D2JYH9</accession>
<reference evidence="4 5" key="1">
    <citation type="submission" date="2013-11" db="EMBL/GenBank/DDBJ databases">
        <title>Metagenomic analysis of a methanogenic consortium involved in long chain n-alkane degradation.</title>
        <authorList>
            <person name="Davidova I.A."/>
            <person name="Callaghan A.V."/>
            <person name="Wawrik B."/>
            <person name="Pruitt S."/>
            <person name="Marks C."/>
            <person name="Duncan K.E."/>
            <person name="Suflita J.M."/>
        </authorList>
    </citation>
    <scope>NUCLEOTIDE SEQUENCE [LARGE SCALE GENOMIC DNA]</scope>
    <source>
        <strain evidence="4 5">SPR</strain>
    </source>
</reference>
<dbReference type="AlphaFoldDB" id="A0A0D2JYH9"/>
<dbReference type="Gene3D" id="3.10.580.10">
    <property type="entry name" value="CBS-domain"/>
    <property type="match status" value="1"/>
</dbReference>
<keyword evidence="1 2" id="KW-0129">CBS domain</keyword>
<dbReference type="STRING" id="1429043.X474_08405"/>
<dbReference type="InParanoid" id="A0A0D2JYH9"/>
<dbReference type="PROSITE" id="PS51371">
    <property type="entry name" value="CBS"/>
    <property type="match status" value="2"/>
</dbReference>
<dbReference type="CDD" id="cd04584">
    <property type="entry name" value="CBS_pair_AcuB_like"/>
    <property type="match status" value="1"/>
</dbReference>